<feature type="compositionally biased region" description="Basic and acidic residues" evidence="9">
    <location>
        <begin position="492"/>
        <end position="519"/>
    </location>
</feature>
<evidence type="ECO:0000256" key="10">
    <source>
        <dbReference type="SAM" id="Phobius"/>
    </source>
</evidence>
<dbReference type="AlphaFoldDB" id="A0A0N5AM81"/>
<evidence type="ECO:0000256" key="4">
    <source>
        <dbReference type="ARBA" id="ARBA00022989"/>
    </source>
</evidence>
<protein>
    <submittedName>
        <fullName evidence="13">Ion_trans_2 domain-containing protein</fullName>
    </submittedName>
</protein>
<keyword evidence="6 10" id="KW-0472">Membrane</keyword>
<dbReference type="GO" id="GO:0030322">
    <property type="term" value="P:stabilization of membrane potential"/>
    <property type="evidence" value="ECO:0007669"/>
    <property type="project" value="TreeGrafter"/>
</dbReference>
<evidence type="ECO:0000256" key="5">
    <source>
        <dbReference type="ARBA" id="ARBA00023065"/>
    </source>
</evidence>
<dbReference type="InterPro" id="IPR013099">
    <property type="entry name" value="K_chnl_dom"/>
</dbReference>
<keyword evidence="4 10" id="KW-1133">Transmembrane helix</keyword>
<dbReference type="GO" id="GO:0005886">
    <property type="term" value="C:plasma membrane"/>
    <property type="evidence" value="ECO:0007669"/>
    <property type="project" value="TreeGrafter"/>
</dbReference>
<feature type="transmembrane region" description="Helical" evidence="10">
    <location>
        <begin position="159"/>
        <end position="179"/>
    </location>
</feature>
<dbReference type="Proteomes" id="UP000046393">
    <property type="component" value="Unplaced"/>
</dbReference>
<organism evidence="12 13">
    <name type="scientific">Syphacia muris</name>
    <dbReference type="NCBI Taxonomy" id="451379"/>
    <lineage>
        <taxon>Eukaryota</taxon>
        <taxon>Metazoa</taxon>
        <taxon>Ecdysozoa</taxon>
        <taxon>Nematoda</taxon>
        <taxon>Chromadorea</taxon>
        <taxon>Rhabditida</taxon>
        <taxon>Spirurina</taxon>
        <taxon>Oxyuridomorpha</taxon>
        <taxon>Oxyuroidea</taxon>
        <taxon>Oxyuridae</taxon>
        <taxon>Syphacia</taxon>
    </lineage>
</organism>
<accession>A0A0N5AM81</accession>
<evidence type="ECO:0000313" key="13">
    <source>
        <dbReference type="WBParaSite" id="SMUV_0000568301-mRNA-1"/>
    </source>
</evidence>
<feature type="compositionally biased region" description="Low complexity" evidence="9">
    <location>
        <begin position="451"/>
        <end position="470"/>
    </location>
</feature>
<keyword evidence="7" id="KW-0407">Ion channel</keyword>
<dbReference type="GO" id="GO:0015271">
    <property type="term" value="F:outward rectifier potassium channel activity"/>
    <property type="evidence" value="ECO:0007669"/>
    <property type="project" value="TreeGrafter"/>
</dbReference>
<keyword evidence="3 10" id="KW-0812">Transmembrane</keyword>
<dbReference type="STRING" id="451379.A0A0N5AM81"/>
<dbReference type="WBParaSite" id="SMUV_0000568301-mRNA-1">
    <property type="protein sequence ID" value="SMUV_0000568301-mRNA-1"/>
    <property type="gene ID" value="SMUV_0000568301"/>
</dbReference>
<feature type="compositionally biased region" description="Basic and acidic residues" evidence="9">
    <location>
        <begin position="433"/>
        <end position="448"/>
    </location>
</feature>
<evidence type="ECO:0000256" key="3">
    <source>
        <dbReference type="ARBA" id="ARBA00022692"/>
    </source>
</evidence>
<evidence type="ECO:0000313" key="12">
    <source>
        <dbReference type="Proteomes" id="UP000046393"/>
    </source>
</evidence>
<dbReference type="Pfam" id="PF07885">
    <property type="entry name" value="Ion_trans_2"/>
    <property type="match status" value="1"/>
</dbReference>
<feature type="transmembrane region" description="Helical" evidence="10">
    <location>
        <begin position="131"/>
        <end position="152"/>
    </location>
</feature>
<dbReference type="Gene3D" id="1.10.287.70">
    <property type="match status" value="1"/>
</dbReference>
<feature type="transmembrane region" description="Helical" evidence="10">
    <location>
        <begin position="106"/>
        <end position="125"/>
    </location>
</feature>
<evidence type="ECO:0000256" key="8">
    <source>
        <dbReference type="SAM" id="Coils"/>
    </source>
</evidence>
<dbReference type="PANTHER" id="PTHR11003">
    <property type="entry name" value="POTASSIUM CHANNEL, SUBFAMILY K"/>
    <property type="match status" value="1"/>
</dbReference>
<keyword evidence="5" id="KW-0406">Ion transport</keyword>
<name>A0A0N5AM81_9BILA</name>
<evidence type="ECO:0000256" key="9">
    <source>
        <dbReference type="SAM" id="MobiDB-lite"/>
    </source>
</evidence>
<evidence type="ECO:0000256" key="2">
    <source>
        <dbReference type="ARBA" id="ARBA00022448"/>
    </source>
</evidence>
<comment type="subcellular location">
    <subcellularLocation>
        <location evidence="1">Membrane</location>
        <topology evidence="1">Multi-pass membrane protein</topology>
    </subcellularLocation>
</comment>
<sequence>MTVIYAILGIPLMLITLNDLGKFLYKAINHFVNFSKKKILPLGLFWKHHDKNADIDKVEKGEGSQKEKVMFQLSVDGNTDDELSDDLAQELVTEEKSNIPRVPVPVALFITIGWIFACAGLFKAWESDWTYAESCYFMFISLSTIGLGDVAVKRRDLMVFCFVFVIIGLSLVSMCISVIQSALEDLYMKILIKMIVEYQNKLVQGDSPTGASMGMMQIWNGQKTAKYLMPLLSKEKRKTAMAKVHDVAEAKGMEIPKALTELNTKTGLPNIFAYSEDKEVLKEEIKHIEDEAEYEQKRSFSSCAVPNVVMYDTDTQTDNPNMEDKCEETVTITTCDANVGNESDLNEYECTAVQCEQVSIREESSQTSTVTTTNNDTMTEAVAYTQSTVQTDCSVARDQEIQTHLVDYVEQDAQTEQPFKYPKIAVAHTAIQTDKKPKTSARSRERNSFHSMSAPARRKSASASFSSWRDSVVEEEEEEDEDLSESAESLDWDPRDGLHAEKQRSVRDLKKFWDVKTEDSSSGPKRRTQ</sequence>
<proteinExistence type="predicted"/>
<evidence type="ECO:0000259" key="11">
    <source>
        <dbReference type="Pfam" id="PF07885"/>
    </source>
</evidence>
<feature type="domain" description="Potassium channel" evidence="11">
    <location>
        <begin position="110"/>
        <end position="184"/>
    </location>
</feature>
<dbReference type="InterPro" id="IPR003280">
    <property type="entry name" value="2pore_dom_K_chnl"/>
</dbReference>
<feature type="transmembrane region" description="Helical" evidence="10">
    <location>
        <begin position="6"/>
        <end position="25"/>
    </location>
</feature>
<reference evidence="13" key="1">
    <citation type="submission" date="2017-02" db="UniProtKB">
        <authorList>
            <consortium name="WormBaseParasite"/>
        </authorList>
    </citation>
    <scope>IDENTIFICATION</scope>
</reference>
<keyword evidence="8" id="KW-0175">Coiled coil</keyword>
<feature type="compositionally biased region" description="Acidic residues" evidence="9">
    <location>
        <begin position="473"/>
        <end position="491"/>
    </location>
</feature>
<feature type="region of interest" description="Disordered" evidence="9">
    <location>
        <begin position="428"/>
        <end position="529"/>
    </location>
</feature>
<feature type="coiled-coil region" evidence="8">
    <location>
        <begin position="271"/>
        <end position="298"/>
    </location>
</feature>
<evidence type="ECO:0000256" key="7">
    <source>
        <dbReference type="ARBA" id="ARBA00023303"/>
    </source>
</evidence>
<keyword evidence="2" id="KW-0813">Transport</keyword>
<dbReference type="SUPFAM" id="SSF81324">
    <property type="entry name" value="Voltage-gated potassium channels"/>
    <property type="match status" value="1"/>
</dbReference>
<keyword evidence="12" id="KW-1185">Reference proteome</keyword>
<dbReference type="GO" id="GO:0022841">
    <property type="term" value="F:potassium ion leak channel activity"/>
    <property type="evidence" value="ECO:0007669"/>
    <property type="project" value="TreeGrafter"/>
</dbReference>
<evidence type="ECO:0000256" key="1">
    <source>
        <dbReference type="ARBA" id="ARBA00004141"/>
    </source>
</evidence>
<evidence type="ECO:0000256" key="6">
    <source>
        <dbReference type="ARBA" id="ARBA00023136"/>
    </source>
</evidence>
<dbReference type="PANTHER" id="PTHR11003:SF312">
    <property type="entry name" value="POTASSIUM CHANNEL DOMAIN-CONTAINING PROTEIN"/>
    <property type="match status" value="1"/>
</dbReference>